<evidence type="ECO:0000313" key="3">
    <source>
        <dbReference type="Proteomes" id="UP000288096"/>
    </source>
</evidence>
<feature type="domain" description="Transposase IS701-like DDE" evidence="1">
    <location>
        <begin position="38"/>
        <end position="236"/>
    </location>
</feature>
<sequence length="259" mass="29572">MLPAIRQDEYLYEIPQFGVEKDDVDDFMGQLRAFHGEFSEYFCRQEPRDHFFNYMSGRFGDLKRKTAEPIAIRTSGRSPVRARQRNLSHAIWDEPGILRKYHETVRTEMGAPDGVLIFDESGFVKKGKNSAGVARQYCGTVGKVENCQVGVFAAYASRHGYALVNKRLFIPERWFGDDYDERRKKCEIPPDTVFKTKPELAAEMLREAYHRQRIPFRYITGDTVYGKSPVFVEAADSCAGVTYMPAVPPIPGYGSVSRL</sequence>
<dbReference type="InterPro" id="IPR039365">
    <property type="entry name" value="IS701-like"/>
</dbReference>
<dbReference type="EMBL" id="BEXT01000001">
    <property type="protein sequence ID" value="GBC61961.1"/>
    <property type="molecule type" value="Genomic_DNA"/>
</dbReference>
<dbReference type="Pfam" id="PF13546">
    <property type="entry name" value="DDE_5"/>
    <property type="match status" value="1"/>
</dbReference>
<dbReference type="PANTHER" id="PTHR33627">
    <property type="entry name" value="TRANSPOSASE"/>
    <property type="match status" value="1"/>
</dbReference>
<dbReference type="RefSeq" id="WP_124329185.1">
    <property type="nucleotide sequence ID" value="NZ_BEXT01000001.1"/>
</dbReference>
<protein>
    <recommendedName>
        <fullName evidence="1">Transposase IS701-like DDE domain-containing protein</fullName>
    </recommendedName>
</protein>
<dbReference type="OrthoDB" id="6139076at2"/>
<name>A0A401FYB6_9BACT</name>
<keyword evidence="3" id="KW-1185">Reference proteome</keyword>
<reference evidence="3" key="1">
    <citation type="submission" date="2017-11" db="EMBL/GenBank/DDBJ databases">
        <authorList>
            <person name="Watanabe M."/>
            <person name="Kojima H."/>
        </authorList>
    </citation>
    <scope>NUCLEOTIDE SEQUENCE [LARGE SCALE GENOMIC DNA]</scope>
    <source>
        <strain evidence="3">Tokyo 01</strain>
    </source>
</reference>
<comment type="caution">
    <text evidence="2">The sequence shown here is derived from an EMBL/GenBank/DDBJ whole genome shotgun (WGS) entry which is preliminary data.</text>
</comment>
<proteinExistence type="predicted"/>
<dbReference type="InterPro" id="IPR038721">
    <property type="entry name" value="IS701-like_DDE_dom"/>
</dbReference>
<organism evidence="2 3">
    <name type="scientific">Desulfonema ishimotonii</name>
    <dbReference type="NCBI Taxonomy" id="45657"/>
    <lineage>
        <taxon>Bacteria</taxon>
        <taxon>Pseudomonadati</taxon>
        <taxon>Thermodesulfobacteriota</taxon>
        <taxon>Desulfobacteria</taxon>
        <taxon>Desulfobacterales</taxon>
        <taxon>Desulfococcaceae</taxon>
        <taxon>Desulfonema</taxon>
    </lineage>
</organism>
<evidence type="ECO:0000259" key="1">
    <source>
        <dbReference type="Pfam" id="PF13546"/>
    </source>
</evidence>
<gene>
    <name evidence="2" type="ORF">DENIS_2923</name>
</gene>
<dbReference type="PANTHER" id="PTHR33627:SF1">
    <property type="entry name" value="TRANSPOSASE"/>
    <property type="match status" value="1"/>
</dbReference>
<dbReference type="AlphaFoldDB" id="A0A401FYB6"/>
<dbReference type="Proteomes" id="UP000288096">
    <property type="component" value="Unassembled WGS sequence"/>
</dbReference>
<reference evidence="3" key="2">
    <citation type="submission" date="2019-01" db="EMBL/GenBank/DDBJ databases">
        <title>Genome sequence of Desulfonema ishimotonii strain Tokyo 01.</title>
        <authorList>
            <person name="Fukui M."/>
        </authorList>
    </citation>
    <scope>NUCLEOTIDE SEQUENCE [LARGE SCALE GENOMIC DNA]</scope>
    <source>
        <strain evidence="3">Tokyo 01</strain>
    </source>
</reference>
<accession>A0A401FYB6</accession>
<evidence type="ECO:0000313" key="2">
    <source>
        <dbReference type="EMBL" id="GBC61961.1"/>
    </source>
</evidence>